<gene>
    <name evidence="9" type="ORF">A2257_03165</name>
</gene>
<dbReference type="InterPro" id="IPR013785">
    <property type="entry name" value="Aldolase_TIM"/>
</dbReference>
<dbReference type="Proteomes" id="UP000177407">
    <property type="component" value="Unassembled WGS sequence"/>
</dbReference>
<dbReference type="SFLD" id="SFLDF00319">
    <property type="entry name" value="Fe_hydrogenase_maturase_(HydG"/>
    <property type="match status" value="1"/>
</dbReference>
<accession>A0A1F5S217</accession>
<dbReference type="SFLD" id="SFLDG01060">
    <property type="entry name" value="BATS_domain_containing"/>
    <property type="match status" value="1"/>
</dbReference>
<dbReference type="Gene3D" id="3.20.20.70">
    <property type="entry name" value="Aldolase class I"/>
    <property type="match status" value="1"/>
</dbReference>
<dbReference type="Pfam" id="PF06968">
    <property type="entry name" value="BATS"/>
    <property type="match status" value="1"/>
</dbReference>
<name>A0A1F5S217_9BACT</name>
<protein>
    <submittedName>
        <fullName evidence="9">[FeFe] hydrogenase H-cluster radical SAM maturase HydG</fullName>
    </submittedName>
</protein>
<proteinExistence type="predicted"/>
<dbReference type="InterPro" id="IPR058240">
    <property type="entry name" value="rSAM_sf"/>
</dbReference>
<dbReference type="PROSITE" id="PS51918">
    <property type="entry name" value="RADICAL_SAM"/>
    <property type="match status" value="1"/>
</dbReference>
<sequence length="456" mass="52247">MKIIDEKKIIGILEKTKNASWDNFEKIIEKAKKIKSLDLEEVGVLVNISDEKLIKKMQEAAHEIKMAIYGPRLVLFAPLYISSFCVNDCAYCGFHQRNKAPRKKLSLNEVKKQVEILEDMGHKRLLLEFGEDPEKNSIDYVIDVIKTIYSVKKERGAIRRVNINIAATSVENYKKLKEAGIGTYQLFQETYHRPTYEKLHSGPKADYDRQITAMDRAFAGGIDDLGIGVLFGLYDWRFEVLSLVAHADYMEKNFGVGPHTISVPRFRPAPTVDFKAEHEVSDKDFLKLITILRLAVPYTGMIMSTRESPKIRRRAFEIGISQTSAGSRTTPGGYNQKKEEELAQFNLSDHRTLDETVYDICNLGYLPSFCTACYRSGRTGDEFMKYAKAGTIQNFCQPNAISTFMEYLMDYASPETREVGEKVIRQQMKNINSAEVRTNLENRLEKIRKGERDLYF</sequence>
<organism evidence="9 10">
    <name type="scientific">Candidatus Falkowbacteria bacterium RIFOXYA2_FULL_38_12</name>
    <dbReference type="NCBI Taxonomy" id="1797993"/>
    <lineage>
        <taxon>Bacteria</taxon>
        <taxon>Candidatus Falkowiibacteriota</taxon>
    </lineage>
</organism>
<feature type="domain" description="Radical SAM core" evidence="8">
    <location>
        <begin position="69"/>
        <end position="306"/>
    </location>
</feature>
<evidence type="ECO:0000259" key="8">
    <source>
        <dbReference type="PROSITE" id="PS51918"/>
    </source>
</evidence>
<comment type="cofactor">
    <cofactor evidence="1">
        <name>[4Fe-4S] cluster</name>
        <dbReference type="ChEBI" id="CHEBI:49883"/>
    </cofactor>
</comment>
<dbReference type="PANTHER" id="PTHR43583">
    <property type="entry name" value="2-IMINOACETATE SYNTHASE"/>
    <property type="match status" value="1"/>
</dbReference>
<dbReference type="InterPro" id="IPR034428">
    <property type="entry name" value="ThiH/NoCL/HydG-like"/>
</dbReference>
<reference evidence="9 10" key="1">
    <citation type="journal article" date="2016" name="Nat. Commun.">
        <title>Thousands of microbial genomes shed light on interconnected biogeochemical processes in an aquifer system.</title>
        <authorList>
            <person name="Anantharaman K."/>
            <person name="Brown C.T."/>
            <person name="Hug L.A."/>
            <person name="Sharon I."/>
            <person name="Castelle C.J."/>
            <person name="Probst A.J."/>
            <person name="Thomas B.C."/>
            <person name="Singh A."/>
            <person name="Wilkins M.J."/>
            <person name="Karaoz U."/>
            <person name="Brodie E.L."/>
            <person name="Williams K.H."/>
            <person name="Hubbard S.S."/>
            <person name="Banfield J.F."/>
        </authorList>
    </citation>
    <scope>NUCLEOTIDE SEQUENCE [LARGE SCALE GENOMIC DNA]</scope>
</reference>
<keyword evidence="5" id="KW-0408">Iron</keyword>
<keyword evidence="4" id="KW-0479">Metal-binding</keyword>
<dbReference type="SFLD" id="SFLDS00029">
    <property type="entry name" value="Radical_SAM"/>
    <property type="match status" value="1"/>
</dbReference>
<dbReference type="SFLD" id="SFLDG01081">
    <property type="entry name" value="cleavage_of_the_Ca-Cb_bond_in"/>
    <property type="match status" value="1"/>
</dbReference>
<dbReference type="GO" id="GO:0042364">
    <property type="term" value="P:water-soluble vitamin biosynthetic process"/>
    <property type="evidence" value="ECO:0007669"/>
    <property type="project" value="UniProtKB-ARBA"/>
</dbReference>
<dbReference type="SMART" id="SM00729">
    <property type="entry name" value="Elp3"/>
    <property type="match status" value="1"/>
</dbReference>
<comment type="caution">
    <text evidence="9">The sequence shown here is derived from an EMBL/GenBank/DDBJ whole genome shotgun (WGS) entry which is preliminary data.</text>
</comment>
<evidence type="ECO:0000313" key="9">
    <source>
        <dbReference type="EMBL" id="OGF20747.1"/>
    </source>
</evidence>
<evidence type="ECO:0000256" key="5">
    <source>
        <dbReference type="ARBA" id="ARBA00023004"/>
    </source>
</evidence>
<dbReference type="InterPro" id="IPR007197">
    <property type="entry name" value="rSAM"/>
</dbReference>
<evidence type="ECO:0000313" key="10">
    <source>
        <dbReference type="Proteomes" id="UP000177407"/>
    </source>
</evidence>
<keyword evidence="6" id="KW-0411">Iron-sulfur</keyword>
<dbReference type="AlphaFoldDB" id="A0A1F5S217"/>
<dbReference type="SUPFAM" id="SSF102114">
    <property type="entry name" value="Radical SAM enzymes"/>
    <property type="match status" value="1"/>
</dbReference>
<evidence type="ECO:0000256" key="7">
    <source>
        <dbReference type="ARBA" id="ARBA00034078"/>
    </source>
</evidence>
<dbReference type="PANTHER" id="PTHR43583:SF2">
    <property type="entry name" value="THIAZOLE BIOSYNTHESIS PROTEIN"/>
    <property type="match status" value="1"/>
</dbReference>
<dbReference type="GO" id="GO:0046872">
    <property type="term" value="F:metal ion binding"/>
    <property type="evidence" value="ECO:0007669"/>
    <property type="project" value="UniProtKB-KW"/>
</dbReference>
<keyword evidence="3" id="KW-0949">S-adenosyl-L-methionine</keyword>
<dbReference type="SMART" id="SM00876">
    <property type="entry name" value="BATS"/>
    <property type="match status" value="1"/>
</dbReference>
<evidence type="ECO:0000256" key="4">
    <source>
        <dbReference type="ARBA" id="ARBA00022723"/>
    </source>
</evidence>
<dbReference type="Pfam" id="PF04055">
    <property type="entry name" value="Radical_SAM"/>
    <property type="match status" value="1"/>
</dbReference>
<dbReference type="EMBL" id="MFGA01000020">
    <property type="protein sequence ID" value="OGF20747.1"/>
    <property type="molecule type" value="Genomic_DNA"/>
</dbReference>
<evidence type="ECO:0000256" key="2">
    <source>
        <dbReference type="ARBA" id="ARBA00022485"/>
    </source>
</evidence>
<evidence type="ECO:0000256" key="6">
    <source>
        <dbReference type="ARBA" id="ARBA00023014"/>
    </source>
</evidence>
<comment type="cofactor">
    <cofactor evidence="7">
        <name>[2Fe-2S] cluster</name>
        <dbReference type="ChEBI" id="CHEBI:190135"/>
    </cofactor>
</comment>
<dbReference type="GO" id="GO:0051539">
    <property type="term" value="F:4 iron, 4 sulfur cluster binding"/>
    <property type="evidence" value="ECO:0007669"/>
    <property type="project" value="UniProtKB-KW"/>
</dbReference>
<dbReference type="InterPro" id="IPR024007">
    <property type="entry name" value="FeFe-hyd_mat_HydG"/>
</dbReference>
<dbReference type="InterPro" id="IPR006638">
    <property type="entry name" value="Elp3/MiaA/NifB-like_rSAM"/>
</dbReference>
<dbReference type="CDD" id="cd01335">
    <property type="entry name" value="Radical_SAM"/>
    <property type="match status" value="1"/>
</dbReference>
<dbReference type="GO" id="GO:0003824">
    <property type="term" value="F:catalytic activity"/>
    <property type="evidence" value="ECO:0007669"/>
    <property type="project" value="InterPro"/>
</dbReference>
<dbReference type="NCBIfam" id="TIGR03955">
    <property type="entry name" value="rSAM_HydG"/>
    <property type="match status" value="1"/>
</dbReference>
<dbReference type="InterPro" id="IPR010722">
    <property type="entry name" value="BATS_dom"/>
</dbReference>
<keyword evidence="2" id="KW-0004">4Fe-4S</keyword>
<evidence type="ECO:0000256" key="1">
    <source>
        <dbReference type="ARBA" id="ARBA00001966"/>
    </source>
</evidence>
<dbReference type="GO" id="GO:0044272">
    <property type="term" value="P:sulfur compound biosynthetic process"/>
    <property type="evidence" value="ECO:0007669"/>
    <property type="project" value="UniProtKB-ARBA"/>
</dbReference>
<evidence type="ECO:0000256" key="3">
    <source>
        <dbReference type="ARBA" id="ARBA00022691"/>
    </source>
</evidence>